<dbReference type="GeneID" id="93648196"/>
<dbReference type="STRING" id="1805483.A0A177EHL5"/>
<proteinExistence type="predicted"/>
<dbReference type="SUPFAM" id="SSF57667">
    <property type="entry name" value="beta-beta-alpha zinc fingers"/>
    <property type="match status" value="1"/>
</dbReference>
<keyword evidence="1" id="KW-0479">Metal-binding</keyword>
<dbReference type="Pfam" id="PF21884">
    <property type="entry name" value="ZUO1-like_ZHD"/>
    <property type="match status" value="1"/>
</dbReference>
<dbReference type="Gene3D" id="3.30.160.60">
    <property type="entry name" value="Classic Zinc Finger"/>
    <property type="match status" value="1"/>
</dbReference>
<feature type="domain" description="C2H2-type" evidence="4">
    <location>
        <begin position="416"/>
        <end position="445"/>
    </location>
</feature>
<reference evidence="5 6" key="1">
    <citation type="submission" date="2016-02" db="EMBL/GenBank/DDBJ databases">
        <title>Discovery of a natural microsporidian pathogen with a broad tissue tropism in Caenorhabditis elegans.</title>
        <authorList>
            <person name="Luallen R.J."/>
            <person name="Reinke A.W."/>
            <person name="Tong L."/>
            <person name="Botts M.R."/>
            <person name="Felix M.-A."/>
            <person name="Troemel E.R."/>
        </authorList>
    </citation>
    <scope>NUCLEOTIDE SEQUENCE [LARGE SCALE GENOMIC DNA]</scope>
    <source>
        <strain evidence="5 6">JUm2807</strain>
    </source>
</reference>
<sequence length="445" mass="51141">MGQASSIALRTRKRTPYEILEVSEASTMEEITKAYKKLAIKYHPDSYAGREQSIGPEVFSEINNAYDELKRTHGTRRGSVAPPIKKEEPDFNIYACIEEAKKIKKIGEGDYMKINMLFDEIAQIEKITKGRLHKAPSFGYAKGSPKLFYDFYARFITIRHFNVTPYDFYIHYDNLTRNGKRDIDAQVKERINAKRLEYSSRVQELAKTIHGKDPRMAPAQKKTTTLNNIKPKITRNGQEMKEVRGLTPEEKEALKKEYQQHRTEEKPLSPSTSPRAFEEPESRDLYLCELCKKSFKSLNQLGNHTKSKKHREKIEELSAEDLEKLIKAMEEHTIEGNVPEPIQEKQKSSLPDEQPLPINNTEQEHVGKSHPSEESKKDETPPTKPPQKATKKPMGKTAPKRKEKQQEPRVGSSFALSCAKCKEVFETRNQLFMHLKESGHSAPLK</sequence>
<dbReference type="RefSeq" id="XP_067545064.1">
    <property type="nucleotide sequence ID" value="XM_067689264.1"/>
</dbReference>
<evidence type="ECO:0000256" key="1">
    <source>
        <dbReference type="PROSITE-ProRule" id="PRU00042"/>
    </source>
</evidence>
<dbReference type="InterPro" id="IPR054076">
    <property type="entry name" value="ZUO1-like_ZHD"/>
</dbReference>
<protein>
    <submittedName>
        <fullName evidence="5">DnaJ-like subfamily A member 5</fullName>
    </submittedName>
</protein>
<dbReference type="Pfam" id="PF00226">
    <property type="entry name" value="DnaJ"/>
    <property type="match status" value="1"/>
</dbReference>
<dbReference type="Gene3D" id="1.10.287.110">
    <property type="entry name" value="DnaJ domain"/>
    <property type="match status" value="1"/>
</dbReference>
<dbReference type="PROSITE" id="PS00028">
    <property type="entry name" value="ZINC_FINGER_C2H2_1"/>
    <property type="match status" value="2"/>
</dbReference>
<dbReference type="InterPro" id="IPR003604">
    <property type="entry name" value="Matrin/U1-like-C_Znf_C2H2"/>
</dbReference>
<keyword evidence="1" id="KW-0863">Zinc-finger</keyword>
<dbReference type="GO" id="GO:0008270">
    <property type="term" value="F:zinc ion binding"/>
    <property type="evidence" value="ECO:0007669"/>
    <property type="project" value="UniProtKB-KW"/>
</dbReference>
<feature type="compositionally biased region" description="Basic residues" evidence="2">
    <location>
        <begin position="389"/>
        <end position="403"/>
    </location>
</feature>
<dbReference type="AlphaFoldDB" id="A0A177EHL5"/>
<dbReference type="SMART" id="SM00271">
    <property type="entry name" value="DnaJ"/>
    <property type="match status" value="1"/>
</dbReference>
<dbReference type="PRINTS" id="PR00625">
    <property type="entry name" value="JDOMAIN"/>
</dbReference>
<feature type="compositionally biased region" description="Basic and acidic residues" evidence="2">
    <location>
        <begin position="239"/>
        <end position="267"/>
    </location>
</feature>
<dbReference type="SMART" id="SM00355">
    <property type="entry name" value="ZnF_C2H2"/>
    <property type="match status" value="2"/>
</dbReference>
<name>A0A177EHL5_9MICR</name>
<dbReference type="CDD" id="cd06257">
    <property type="entry name" value="DnaJ"/>
    <property type="match status" value="1"/>
</dbReference>
<evidence type="ECO:0000259" key="4">
    <source>
        <dbReference type="PROSITE" id="PS50157"/>
    </source>
</evidence>
<dbReference type="PANTHER" id="PTHR44029">
    <property type="entry name" value="DNAJ HOMOLOG SUBFAMILY C MEMBER 21"/>
    <property type="match status" value="1"/>
</dbReference>
<gene>
    <name evidence="5" type="ORF">NEDG_01846</name>
</gene>
<keyword evidence="1" id="KW-0862">Zinc</keyword>
<dbReference type="PROSITE" id="PS50157">
    <property type="entry name" value="ZINC_FINGER_C2H2_2"/>
    <property type="match status" value="2"/>
</dbReference>
<evidence type="ECO:0000313" key="5">
    <source>
        <dbReference type="EMBL" id="OAG31368.1"/>
    </source>
</evidence>
<dbReference type="PROSITE" id="PS50076">
    <property type="entry name" value="DNAJ_2"/>
    <property type="match status" value="1"/>
</dbReference>
<feature type="region of interest" description="Disordered" evidence="2">
    <location>
        <begin position="239"/>
        <end position="280"/>
    </location>
</feature>
<dbReference type="SMART" id="SM00451">
    <property type="entry name" value="ZnF_U1"/>
    <property type="match status" value="1"/>
</dbReference>
<organism evidence="5 6">
    <name type="scientific">Nematocida displodere</name>
    <dbReference type="NCBI Taxonomy" id="1805483"/>
    <lineage>
        <taxon>Eukaryota</taxon>
        <taxon>Fungi</taxon>
        <taxon>Fungi incertae sedis</taxon>
        <taxon>Microsporidia</taxon>
        <taxon>Nematocida</taxon>
    </lineage>
</organism>
<dbReference type="Proteomes" id="UP000185944">
    <property type="component" value="Unassembled WGS sequence"/>
</dbReference>
<dbReference type="Pfam" id="PF12874">
    <property type="entry name" value="zf-met"/>
    <property type="match status" value="1"/>
</dbReference>
<dbReference type="GO" id="GO:0005737">
    <property type="term" value="C:cytoplasm"/>
    <property type="evidence" value="ECO:0007669"/>
    <property type="project" value="TreeGrafter"/>
</dbReference>
<accession>A0A177EHL5</accession>
<feature type="compositionally biased region" description="Basic and acidic residues" evidence="2">
    <location>
        <begin position="362"/>
        <end position="381"/>
    </location>
</feature>
<dbReference type="InterPro" id="IPR036869">
    <property type="entry name" value="J_dom_sf"/>
</dbReference>
<feature type="region of interest" description="Disordered" evidence="2">
    <location>
        <begin position="332"/>
        <end position="415"/>
    </location>
</feature>
<dbReference type="PANTHER" id="PTHR44029:SF1">
    <property type="entry name" value="DNAJ HOMOLOG SUBFAMILY C MEMBER 21"/>
    <property type="match status" value="1"/>
</dbReference>
<dbReference type="InterPro" id="IPR036236">
    <property type="entry name" value="Znf_C2H2_sf"/>
</dbReference>
<dbReference type="GO" id="GO:0003676">
    <property type="term" value="F:nucleic acid binding"/>
    <property type="evidence" value="ECO:0007669"/>
    <property type="project" value="InterPro"/>
</dbReference>
<feature type="domain" description="J" evidence="3">
    <location>
        <begin position="15"/>
        <end position="92"/>
    </location>
</feature>
<dbReference type="InterPro" id="IPR013087">
    <property type="entry name" value="Znf_C2H2_type"/>
</dbReference>
<comment type="caution">
    <text evidence="5">The sequence shown here is derived from an EMBL/GenBank/DDBJ whole genome shotgun (WGS) entry which is preliminary data.</text>
</comment>
<evidence type="ECO:0000313" key="6">
    <source>
        <dbReference type="Proteomes" id="UP000185944"/>
    </source>
</evidence>
<feature type="domain" description="C2H2-type" evidence="4">
    <location>
        <begin position="286"/>
        <end position="315"/>
    </location>
</feature>
<evidence type="ECO:0000256" key="2">
    <source>
        <dbReference type="SAM" id="MobiDB-lite"/>
    </source>
</evidence>
<keyword evidence="6" id="KW-1185">Reference proteome</keyword>
<dbReference type="VEuPathDB" id="MicrosporidiaDB:NEDG_01846"/>
<dbReference type="EMBL" id="LTDL01000019">
    <property type="protein sequence ID" value="OAG31368.1"/>
    <property type="molecule type" value="Genomic_DNA"/>
</dbReference>
<dbReference type="SUPFAM" id="SSF46565">
    <property type="entry name" value="Chaperone J-domain"/>
    <property type="match status" value="1"/>
</dbReference>
<dbReference type="InterPro" id="IPR001623">
    <property type="entry name" value="DnaJ_domain"/>
</dbReference>
<dbReference type="OrthoDB" id="10250354at2759"/>
<evidence type="ECO:0000259" key="3">
    <source>
        <dbReference type="PROSITE" id="PS50076"/>
    </source>
</evidence>
<dbReference type="InterPro" id="IPR051964">
    <property type="entry name" value="Chaperone_stress_response"/>
</dbReference>